<evidence type="ECO:0000313" key="3">
    <source>
        <dbReference type="Proteomes" id="UP001356704"/>
    </source>
</evidence>
<proteinExistence type="predicted"/>
<keyword evidence="1" id="KW-0812">Transmembrane</keyword>
<feature type="transmembrane region" description="Helical" evidence="1">
    <location>
        <begin position="93"/>
        <end position="118"/>
    </location>
</feature>
<evidence type="ECO:0000313" key="2">
    <source>
        <dbReference type="EMBL" id="MEF3077920.1"/>
    </source>
</evidence>
<keyword evidence="1" id="KW-0472">Membrane</keyword>
<accession>A0ABU7W317</accession>
<keyword evidence="1" id="KW-1133">Transmembrane helix</keyword>
<keyword evidence="3" id="KW-1185">Reference proteome</keyword>
<sequence>MGSSKYFTLKEARLSNNCPECYSNDGLEITFKQKLTENIFYKAITSETTLQMHCYSCNTTIFPVRWTDDIERVVEYQQRAVQPRPKSIKLKPLAWAFIFFDLLIVTAVILYATGVISFS</sequence>
<gene>
    <name evidence="2" type="ORF">V1468_02790</name>
</gene>
<dbReference type="EMBL" id="JAZHOU010000001">
    <property type="protein sequence ID" value="MEF3077920.1"/>
    <property type="molecule type" value="Genomic_DNA"/>
</dbReference>
<organism evidence="2 3">
    <name type="scientific">Winogradskyella poriferorum</name>
    <dbReference type="NCBI Taxonomy" id="307627"/>
    <lineage>
        <taxon>Bacteria</taxon>
        <taxon>Pseudomonadati</taxon>
        <taxon>Bacteroidota</taxon>
        <taxon>Flavobacteriia</taxon>
        <taxon>Flavobacteriales</taxon>
        <taxon>Flavobacteriaceae</taxon>
        <taxon>Winogradskyella</taxon>
    </lineage>
</organism>
<dbReference type="Proteomes" id="UP001356704">
    <property type="component" value="Unassembled WGS sequence"/>
</dbReference>
<dbReference type="RefSeq" id="WP_331808731.1">
    <property type="nucleotide sequence ID" value="NZ_JAZHOU010000001.1"/>
</dbReference>
<comment type="caution">
    <text evidence="2">The sequence shown here is derived from an EMBL/GenBank/DDBJ whole genome shotgun (WGS) entry which is preliminary data.</text>
</comment>
<protein>
    <submittedName>
        <fullName evidence="2">Uncharacterized protein</fullName>
    </submittedName>
</protein>
<name>A0ABU7W317_9FLAO</name>
<evidence type="ECO:0000256" key="1">
    <source>
        <dbReference type="SAM" id="Phobius"/>
    </source>
</evidence>
<reference evidence="2 3" key="1">
    <citation type="submission" date="2024-02" db="EMBL/GenBank/DDBJ databases">
        <title>Winogradskyella poriferorum JCM 12885.</title>
        <authorList>
            <person name="Zhang D.-F."/>
            <person name="Fu Z.-Y."/>
        </authorList>
    </citation>
    <scope>NUCLEOTIDE SEQUENCE [LARGE SCALE GENOMIC DNA]</scope>
    <source>
        <strain evidence="2 3">JCM 12885</strain>
    </source>
</reference>